<feature type="compositionally biased region" description="Polar residues" evidence="1">
    <location>
        <begin position="32"/>
        <end position="62"/>
    </location>
</feature>
<feature type="region of interest" description="Disordered" evidence="1">
    <location>
        <begin position="1"/>
        <end position="62"/>
    </location>
</feature>
<evidence type="ECO:0000256" key="1">
    <source>
        <dbReference type="SAM" id="MobiDB-lite"/>
    </source>
</evidence>
<dbReference type="InParanoid" id="A0A136J2N4"/>
<protein>
    <submittedName>
        <fullName evidence="2">Uncharacterized protein</fullName>
    </submittedName>
</protein>
<gene>
    <name evidence="2" type="ORF">Micbo1qcDRAFT_162902</name>
</gene>
<keyword evidence="3" id="KW-1185">Reference proteome</keyword>
<reference evidence="3" key="1">
    <citation type="submission" date="2016-02" db="EMBL/GenBank/DDBJ databases">
        <title>Draft genome sequence of Microdochium bolleyi, a fungal endophyte of beachgrass.</title>
        <authorList>
            <consortium name="DOE Joint Genome Institute"/>
            <person name="David A.S."/>
            <person name="May G."/>
            <person name="Haridas S."/>
            <person name="Lim J."/>
            <person name="Wang M."/>
            <person name="Labutti K."/>
            <person name="Lipzen A."/>
            <person name="Barry K."/>
            <person name="Grigoriev I.V."/>
        </authorList>
    </citation>
    <scope>NUCLEOTIDE SEQUENCE [LARGE SCALE GENOMIC DNA]</scope>
    <source>
        <strain evidence="3">J235TASD1</strain>
    </source>
</reference>
<evidence type="ECO:0000313" key="2">
    <source>
        <dbReference type="EMBL" id="KXJ91256.1"/>
    </source>
</evidence>
<dbReference type="Proteomes" id="UP000070501">
    <property type="component" value="Unassembled WGS sequence"/>
</dbReference>
<feature type="compositionally biased region" description="Polar residues" evidence="1">
    <location>
        <begin position="1"/>
        <end position="17"/>
    </location>
</feature>
<sequence>MVLTRSDSIRPTTSPVAPSSGAVVHAPFRPPNLQQLGRSSTSQLRTLSKLAESSSDSQFSITSPVQEVVGLRGRRKLQRSG</sequence>
<organism evidence="2 3">
    <name type="scientific">Microdochium bolleyi</name>
    <dbReference type="NCBI Taxonomy" id="196109"/>
    <lineage>
        <taxon>Eukaryota</taxon>
        <taxon>Fungi</taxon>
        <taxon>Dikarya</taxon>
        <taxon>Ascomycota</taxon>
        <taxon>Pezizomycotina</taxon>
        <taxon>Sordariomycetes</taxon>
        <taxon>Xylariomycetidae</taxon>
        <taxon>Xylariales</taxon>
        <taxon>Microdochiaceae</taxon>
        <taxon>Microdochium</taxon>
    </lineage>
</organism>
<dbReference type="STRING" id="196109.A0A136J2N4"/>
<feature type="non-terminal residue" evidence="2">
    <location>
        <position position="81"/>
    </location>
</feature>
<proteinExistence type="predicted"/>
<accession>A0A136J2N4</accession>
<evidence type="ECO:0000313" key="3">
    <source>
        <dbReference type="Proteomes" id="UP000070501"/>
    </source>
</evidence>
<dbReference type="AlphaFoldDB" id="A0A136J2N4"/>
<dbReference type="EMBL" id="KQ964250">
    <property type="protein sequence ID" value="KXJ91256.1"/>
    <property type="molecule type" value="Genomic_DNA"/>
</dbReference>
<name>A0A136J2N4_9PEZI</name>